<comment type="caution">
    <text evidence="1">The sequence shown here is derived from an EMBL/GenBank/DDBJ whole genome shotgun (WGS) entry which is preliminary data.</text>
</comment>
<dbReference type="AlphaFoldDB" id="A0A9X2PVL6"/>
<proteinExistence type="predicted"/>
<gene>
    <name evidence="1" type="ORF">GGP71_000138</name>
</gene>
<dbReference type="RefSeq" id="WP_259079097.1">
    <property type="nucleotide sequence ID" value="NZ_JANTZK010000017.1"/>
</dbReference>
<accession>A0A9X2PVL6</accession>
<evidence type="ECO:0000313" key="1">
    <source>
        <dbReference type="EMBL" id="MCS3676242.1"/>
    </source>
</evidence>
<protein>
    <submittedName>
        <fullName evidence="1">Thermostable 8-oxoguanine DNA glycosylase</fullName>
    </submittedName>
</protein>
<reference evidence="1" key="1">
    <citation type="submission" date="2022-08" db="EMBL/GenBank/DDBJ databases">
        <title>Genomic Encyclopedia of Type Strains, Phase V (KMG-V): Genome sequencing to study the core and pangenomes of soil and plant-associated prokaryotes.</title>
        <authorList>
            <person name="Whitman W."/>
        </authorList>
    </citation>
    <scope>NUCLEOTIDE SEQUENCE</scope>
    <source>
        <strain evidence="1">0</strain>
    </source>
</reference>
<dbReference type="SUPFAM" id="SSF109604">
    <property type="entry name" value="HD-domain/PDEase-like"/>
    <property type="match status" value="1"/>
</dbReference>
<dbReference type="Proteomes" id="UP001155027">
    <property type="component" value="Unassembled WGS sequence"/>
</dbReference>
<name>A0A9X2PVL6_9BACT</name>
<dbReference type="Gene3D" id="1.10.340.30">
    <property type="entry name" value="Hypothetical protein, domain 2"/>
    <property type="match status" value="1"/>
</dbReference>
<dbReference type="EMBL" id="JANUAU010000001">
    <property type="protein sequence ID" value="MCS3676242.1"/>
    <property type="molecule type" value="Genomic_DNA"/>
</dbReference>
<sequence>MPTLEDAISLAAEAHAGQTDKAGEPYVLHLLRVMQSQDTKEAMMAGVLHDLVEDTELDFDDLRGRGYPNEVIEALRHVTKRADESYQEFVDRAGQHPISRQVKISDLEDNMDVMRLDSITEADARRLKKYRRSHKKLVGQDGPGGDGSGPFSGAARKRRALIEMLQNRTPEMENWIGRMGAPNPPYERKDFVWHYLLQSFATWGNSRGHDGLIGTDENYRRVTYEVLEGIPKERRPDHIEEVLRNAKVRYPGRKSQYLSENVEIVRKMGGLQAVRERALDQTDAEAKIEFVKQFKGIGDKYARNFWMDVRHPDFEDKVALDQRIRGITELLGRQFESYEAEEQFYLEVAEEAGLTGWELDRLLYNFTDHFERAIEEA</sequence>
<evidence type="ECO:0000313" key="2">
    <source>
        <dbReference type="Proteomes" id="UP001155027"/>
    </source>
</evidence>
<dbReference type="Gene3D" id="1.10.3210.10">
    <property type="entry name" value="Hypothetical protein af1432"/>
    <property type="match status" value="1"/>
</dbReference>
<organism evidence="1 2">
    <name type="scientific">Salinibacter ruber</name>
    <dbReference type="NCBI Taxonomy" id="146919"/>
    <lineage>
        <taxon>Bacteria</taxon>
        <taxon>Pseudomonadati</taxon>
        <taxon>Rhodothermota</taxon>
        <taxon>Rhodothermia</taxon>
        <taxon>Rhodothermales</taxon>
        <taxon>Salinibacteraceae</taxon>
        <taxon>Salinibacter</taxon>
    </lineage>
</organism>